<dbReference type="Gene3D" id="2.30.30.380">
    <property type="entry name" value="Zn-finger domain of Sec23/24"/>
    <property type="match status" value="1"/>
</dbReference>
<dbReference type="Proteomes" id="UP000553706">
    <property type="component" value="Unassembled WGS sequence"/>
</dbReference>
<dbReference type="EC" id="1.8.1.8" evidence="6"/>
<dbReference type="Pfam" id="PF00085">
    <property type="entry name" value="Thioredoxin"/>
    <property type="match status" value="1"/>
</dbReference>
<dbReference type="GO" id="GO:0047134">
    <property type="term" value="F:protein-disulfide reductase [NAD(P)H] activity"/>
    <property type="evidence" value="ECO:0007669"/>
    <property type="project" value="UniProtKB-EC"/>
</dbReference>
<keyword evidence="4" id="KW-0676">Redox-active center</keyword>
<keyword evidence="3" id="KW-1015">Disulfide bond</keyword>
<comment type="caution">
    <text evidence="6">The sequence shown here is derived from an EMBL/GenBank/DDBJ whole genome shotgun (WGS) entry which is preliminary data.</text>
</comment>
<dbReference type="NCBIfam" id="NF008229">
    <property type="entry name" value="PRK10996.1"/>
    <property type="match status" value="1"/>
</dbReference>
<dbReference type="PANTHER" id="PTHR45663:SF11">
    <property type="entry name" value="GEO12009P1"/>
    <property type="match status" value="1"/>
</dbReference>
<dbReference type="Pfam" id="PF21352">
    <property type="entry name" value="Zn_ribbon_Thio2"/>
    <property type="match status" value="1"/>
</dbReference>
<dbReference type="AlphaFoldDB" id="A0A840VES5"/>
<protein>
    <submittedName>
        <fullName evidence="6">Thioredoxin 2</fullName>
        <ecNumber evidence="6">1.8.1.8</ecNumber>
    </submittedName>
</protein>
<keyword evidence="6" id="KW-0560">Oxidoreductase</keyword>
<dbReference type="RefSeq" id="WP_183266395.1">
    <property type="nucleotide sequence ID" value="NZ_JACHFJ010000006.1"/>
</dbReference>
<accession>A0A840VES5</accession>
<dbReference type="PANTHER" id="PTHR45663">
    <property type="entry name" value="GEO12009P1"/>
    <property type="match status" value="1"/>
</dbReference>
<dbReference type="InterPro" id="IPR017937">
    <property type="entry name" value="Thioredoxin_CS"/>
</dbReference>
<evidence type="ECO:0000256" key="4">
    <source>
        <dbReference type="ARBA" id="ARBA00023284"/>
    </source>
</evidence>
<reference evidence="6 7" key="1">
    <citation type="submission" date="2020-08" db="EMBL/GenBank/DDBJ databases">
        <title>Genomic Encyclopedia of Type Strains, Phase IV (KMG-IV): sequencing the most valuable type-strain genomes for metagenomic binning, comparative biology and taxonomic classification.</title>
        <authorList>
            <person name="Goeker M."/>
        </authorList>
    </citation>
    <scope>NUCLEOTIDE SEQUENCE [LARGE SCALE GENOMIC DNA]</scope>
    <source>
        <strain evidence="6 7">DSM 27026</strain>
    </source>
</reference>
<dbReference type="PROSITE" id="PS51352">
    <property type="entry name" value="THIOREDOXIN_2"/>
    <property type="match status" value="1"/>
</dbReference>
<evidence type="ECO:0000259" key="5">
    <source>
        <dbReference type="PROSITE" id="PS51352"/>
    </source>
</evidence>
<dbReference type="PRINTS" id="PR00421">
    <property type="entry name" value="THIOREDOXIN"/>
</dbReference>
<evidence type="ECO:0000256" key="1">
    <source>
        <dbReference type="ARBA" id="ARBA00022448"/>
    </source>
</evidence>
<dbReference type="InterPro" id="IPR049299">
    <property type="entry name" value="Thio2_N"/>
</dbReference>
<keyword evidence="1" id="KW-0813">Transport</keyword>
<gene>
    <name evidence="6" type="ORF">HNP71_001647</name>
</gene>
<dbReference type="CDD" id="cd02947">
    <property type="entry name" value="TRX_family"/>
    <property type="match status" value="1"/>
</dbReference>
<dbReference type="GO" id="GO:0045454">
    <property type="term" value="P:cell redox homeostasis"/>
    <property type="evidence" value="ECO:0007669"/>
    <property type="project" value="TreeGrafter"/>
</dbReference>
<sequence>MSGITLVCPACAALNRVPRERLADSPRCGVCHKPLFTGEPLAVDEGQLARHVAHDGVPVLVDVWAAWCGPCRMMAPQFAQAATLLEPRLRLLKLDADTAPDTMARHGIRSIPSLLLFSGGKLVAQQAGAMAAGQIAQWVRQHSFQ</sequence>
<keyword evidence="2" id="KW-0249">Electron transport</keyword>
<dbReference type="SUPFAM" id="SSF52833">
    <property type="entry name" value="Thioredoxin-like"/>
    <property type="match status" value="1"/>
</dbReference>
<evidence type="ECO:0000313" key="6">
    <source>
        <dbReference type="EMBL" id="MBB5373387.1"/>
    </source>
</evidence>
<dbReference type="Gene3D" id="3.40.30.10">
    <property type="entry name" value="Glutaredoxin"/>
    <property type="match status" value="1"/>
</dbReference>
<evidence type="ECO:0000256" key="3">
    <source>
        <dbReference type="ARBA" id="ARBA00023157"/>
    </source>
</evidence>
<dbReference type="GO" id="GO:0005829">
    <property type="term" value="C:cytosol"/>
    <property type="evidence" value="ECO:0007669"/>
    <property type="project" value="TreeGrafter"/>
</dbReference>
<dbReference type="InterPro" id="IPR036249">
    <property type="entry name" value="Thioredoxin-like_sf"/>
</dbReference>
<feature type="domain" description="Thioredoxin" evidence="5">
    <location>
        <begin position="27"/>
        <end position="144"/>
    </location>
</feature>
<organism evidence="6 7">
    <name type="scientific">Acidocella aromatica</name>
    <dbReference type="NCBI Taxonomy" id="1303579"/>
    <lineage>
        <taxon>Bacteria</taxon>
        <taxon>Pseudomonadati</taxon>
        <taxon>Pseudomonadota</taxon>
        <taxon>Alphaproteobacteria</taxon>
        <taxon>Acetobacterales</taxon>
        <taxon>Acidocellaceae</taxon>
        <taxon>Acidocella</taxon>
    </lineage>
</organism>
<dbReference type="PROSITE" id="PS00194">
    <property type="entry name" value="THIOREDOXIN_1"/>
    <property type="match status" value="1"/>
</dbReference>
<name>A0A840VES5_9PROT</name>
<keyword evidence="7" id="KW-1185">Reference proteome</keyword>
<dbReference type="EMBL" id="JACHFJ010000006">
    <property type="protein sequence ID" value="MBB5373387.1"/>
    <property type="molecule type" value="Genomic_DNA"/>
</dbReference>
<proteinExistence type="predicted"/>
<evidence type="ECO:0000313" key="7">
    <source>
        <dbReference type="Proteomes" id="UP000553706"/>
    </source>
</evidence>
<dbReference type="InterPro" id="IPR013766">
    <property type="entry name" value="Thioredoxin_domain"/>
</dbReference>
<evidence type="ECO:0000256" key="2">
    <source>
        <dbReference type="ARBA" id="ARBA00022982"/>
    </source>
</evidence>